<feature type="domain" description="Alginate export" evidence="2">
    <location>
        <begin position="25"/>
        <end position="353"/>
    </location>
</feature>
<dbReference type="KEGG" id="blq:L21SP5_02809"/>
<keyword evidence="1" id="KW-0732">Signal</keyword>
<dbReference type="Proteomes" id="UP000064893">
    <property type="component" value="Chromosome"/>
</dbReference>
<dbReference type="InterPro" id="IPR025388">
    <property type="entry name" value="Alginate_export_dom"/>
</dbReference>
<dbReference type="OrthoDB" id="1070463at2"/>
<dbReference type="AlphaFoldDB" id="A0A0S2I2G6"/>
<accession>A0A0S2I2G6</accession>
<gene>
    <name evidence="3" type="ORF">L21SP5_02809</name>
</gene>
<proteinExistence type="predicted"/>
<protein>
    <recommendedName>
        <fullName evidence="2">Alginate export domain-containing protein</fullName>
    </recommendedName>
</protein>
<dbReference type="Pfam" id="PF13372">
    <property type="entry name" value="Alginate_exp"/>
    <property type="match status" value="1"/>
</dbReference>
<dbReference type="STRING" id="1307839.L21SP5_02809"/>
<dbReference type="EMBL" id="CP013118">
    <property type="protein sequence ID" value="ALO16429.1"/>
    <property type="molecule type" value="Genomic_DNA"/>
</dbReference>
<feature type="signal peptide" evidence="1">
    <location>
        <begin position="1"/>
        <end position="23"/>
    </location>
</feature>
<evidence type="ECO:0000259" key="2">
    <source>
        <dbReference type="Pfam" id="PF13372"/>
    </source>
</evidence>
<evidence type="ECO:0000313" key="4">
    <source>
        <dbReference type="Proteomes" id="UP000064893"/>
    </source>
</evidence>
<sequence precursor="true">MNFIKTFALVAGISIFSIELAHAQLQIDAQYRPRFELRDGYQKLASPENTPSTVISQRTRLSLTYKTENLKLVFSPQDVRVWGDETLSSSTGVYGDDASLTLFEGYAAIKMRNVGWLSVGRQQLVYDNQRLLSARNWNQNGLAYDALVYKKEWNNWNVHAGASWNNTTEPTSDNYYLPDRIKSLNFAWLQHQFSESFKLSFSHIASGKTKTDSTNRIYFKQTTGLYGVFANDWIQGQSNFYYQYGKNNQNQNISAWLFDVDVVFKAGTISPGIGFNYLSGDGDLSNNQDNLFDVLYGARHRFGGHMDYFRNYASHTQSGGLVDGYAYINFKLNDNVKITNTGHYFWLAETNANTPKNKDLGYENELACQYKFNKWGSLKTGYLFFLPTDNMHQLQGVANANDYQQFLFIELTITPTLFSNNL</sequence>
<evidence type="ECO:0000256" key="1">
    <source>
        <dbReference type="SAM" id="SignalP"/>
    </source>
</evidence>
<name>A0A0S2I2G6_9BACT</name>
<dbReference type="RefSeq" id="WP_057953801.1">
    <property type="nucleotide sequence ID" value="NZ_CP013118.1"/>
</dbReference>
<reference evidence="3 4" key="1">
    <citation type="submission" date="2015-11" db="EMBL/GenBank/DDBJ databases">
        <title>Description and complete genome sequence of a novel strain predominating in hypersaline microbial mats and representing a new family of the Bacteriodetes phylum.</title>
        <authorList>
            <person name="Spring S."/>
            <person name="Bunk B."/>
            <person name="Sproer C."/>
            <person name="Klenk H.-P."/>
        </authorList>
    </citation>
    <scope>NUCLEOTIDE SEQUENCE [LARGE SCALE GENOMIC DNA]</scope>
    <source>
        <strain evidence="3 4">L21-Spi-D4</strain>
    </source>
</reference>
<organism evidence="3 4">
    <name type="scientific">Salinivirga cyanobacteriivorans</name>
    <dbReference type="NCBI Taxonomy" id="1307839"/>
    <lineage>
        <taxon>Bacteria</taxon>
        <taxon>Pseudomonadati</taxon>
        <taxon>Bacteroidota</taxon>
        <taxon>Bacteroidia</taxon>
        <taxon>Bacteroidales</taxon>
        <taxon>Salinivirgaceae</taxon>
        <taxon>Salinivirga</taxon>
    </lineage>
</organism>
<keyword evidence="4" id="KW-1185">Reference proteome</keyword>
<feature type="chain" id="PRO_5006599415" description="Alginate export domain-containing protein" evidence="1">
    <location>
        <begin position="24"/>
        <end position="422"/>
    </location>
</feature>
<evidence type="ECO:0000313" key="3">
    <source>
        <dbReference type="EMBL" id="ALO16429.1"/>
    </source>
</evidence>